<dbReference type="EMBL" id="GGFJ01013592">
    <property type="protein sequence ID" value="MBW62733.1"/>
    <property type="molecule type" value="Transcribed_RNA"/>
</dbReference>
<protein>
    <submittedName>
        <fullName evidence="3">Putative secreted protein</fullName>
    </submittedName>
</protein>
<sequence>MWMVGVLVTMMLRLLFGRHYSHTAPAGWLAPSSLPPGWKCFSLPPASTGTEDCSENATIEAPAPSSVLPGMSTDKGTEVR</sequence>
<evidence type="ECO:0000313" key="3">
    <source>
        <dbReference type="EMBL" id="MBW62733.1"/>
    </source>
</evidence>
<feature type="region of interest" description="Disordered" evidence="1">
    <location>
        <begin position="45"/>
        <end position="80"/>
    </location>
</feature>
<reference evidence="3" key="1">
    <citation type="submission" date="2018-01" db="EMBL/GenBank/DDBJ databases">
        <title>An insight into the sialome of Amazonian anophelines.</title>
        <authorList>
            <person name="Ribeiro J.M."/>
            <person name="Scarpassa V."/>
            <person name="Calvo E."/>
        </authorList>
    </citation>
    <scope>NUCLEOTIDE SEQUENCE</scope>
    <source>
        <tissue evidence="3">Salivary glands</tissue>
    </source>
</reference>
<evidence type="ECO:0000256" key="1">
    <source>
        <dbReference type="SAM" id="MobiDB-lite"/>
    </source>
</evidence>
<keyword evidence="2" id="KW-0732">Signal</keyword>
<organism evidence="3">
    <name type="scientific">Anopheles marajoara</name>
    <dbReference type="NCBI Taxonomy" id="58244"/>
    <lineage>
        <taxon>Eukaryota</taxon>
        <taxon>Metazoa</taxon>
        <taxon>Ecdysozoa</taxon>
        <taxon>Arthropoda</taxon>
        <taxon>Hexapoda</taxon>
        <taxon>Insecta</taxon>
        <taxon>Pterygota</taxon>
        <taxon>Neoptera</taxon>
        <taxon>Endopterygota</taxon>
        <taxon>Diptera</taxon>
        <taxon>Nematocera</taxon>
        <taxon>Culicoidea</taxon>
        <taxon>Culicidae</taxon>
        <taxon>Anophelinae</taxon>
        <taxon>Anopheles</taxon>
    </lineage>
</organism>
<proteinExistence type="predicted"/>
<evidence type="ECO:0000256" key="2">
    <source>
        <dbReference type="SAM" id="SignalP"/>
    </source>
</evidence>
<feature type="signal peptide" evidence="2">
    <location>
        <begin position="1"/>
        <end position="17"/>
    </location>
</feature>
<dbReference type="AlphaFoldDB" id="A0A2M4CBM4"/>
<feature type="chain" id="PRO_5014818074" evidence="2">
    <location>
        <begin position="18"/>
        <end position="80"/>
    </location>
</feature>
<accession>A0A2M4CBM4</accession>
<feature type="compositionally biased region" description="Polar residues" evidence="1">
    <location>
        <begin position="45"/>
        <end position="57"/>
    </location>
</feature>
<name>A0A2M4CBM4_9DIPT</name>